<dbReference type="Pfam" id="PF02518">
    <property type="entry name" value="HATPase_c"/>
    <property type="match status" value="1"/>
</dbReference>
<evidence type="ECO:0000256" key="1">
    <source>
        <dbReference type="ARBA" id="ARBA00000085"/>
    </source>
</evidence>
<dbReference type="SMART" id="SM00065">
    <property type="entry name" value="GAF"/>
    <property type="match status" value="1"/>
</dbReference>
<keyword evidence="4" id="KW-0418">Kinase</keyword>
<dbReference type="InterPro" id="IPR003018">
    <property type="entry name" value="GAF"/>
</dbReference>
<keyword evidence="5" id="KW-1185">Reference proteome</keyword>
<dbReference type="SUPFAM" id="SSF55874">
    <property type="entry name" value="ATPase domain of HSP90 chaperone/DNA topoisomerase II/histidine kinase"/>
    <property type="match status" value="1"/>
</dbReference>
<dbReference type="CDD" id="cd00075">
    <property type="entry name" value="HATPase"/>
    <property type="match status" value="1"/>
</dbReference>
<feature type="domain" description="Histidine kinase" evidence="3">
    <location>
        <begin position="233"/>
        <end position="460"/>
    </location>
</feature>
<dbReference type="InterPro" id="IPR004358">
    <property type="entry name" value="Sig_transdc_His_kin-like_C"/>
</dbReference>
<dbReference type="PROSITE" id="PS50109">
    <property type="entry name" value="HIS_KIN"/>
    <property type="match status" value="1"/>
</dbReference>
<gene>
    <name evidence="4" type="ORF">MTCD1_03333</name>
</gene>
<comment type="caution">
    <text evidence="4">The sequence shown here is derived from an EMBL/GenBank/DDBJ whole genome shotgun (WGS) entry which is preliminary data.</text>
</comment>
<dbReference type="PRINTS" id="PR00344">
    <property type="entry name" value="BCTRLSENSOR"/>
</dbReference>
<evidence type="ECO:0000256" key="2">
    <source>
        <dbReference type="ARBA" id="ARBA00012438"/>
    </source>
</evidence>
<evidence type="ECO:0000259" key="3">
    <source>
        <dbReference type="PROSITE" id="PS50109"/>
    </source>
</evidence>
<sequence length="464" mass="52021">MDFNYWKLASELEAGRNRVLRMVASNEQLSLILKTLCEKAQIYDPQMLCSVLRLDPDKNTLHPIASISLPDSYCQALDGVAIGAGVGSCGTAAFIKKRVIVEDINTHPYWAQYKSLALDAGLQACWSEPIIGADGIVFGTFAIYHREPQKPTEDNLKFIELSANLAAVVFENNSNREKLLHANNLLNKTINERNLELEKVNTELGKVIEQQNIKYRLDITTEKMLTTSSLISGFSHEISTPAGNALTAMTAAEDKLIVLNEKLSSGNLTRKFFIKNNAELINLVTISKKSLLKVSDLLQRFNEVNTWTNIDSTSLFAIKDFFVEVRKAMRRLLGSHQLVIQSENLNLVANKEILWQIFFNLIENSIIHGFENITEGTIHINIVADEDELIINYQDSGCGISVEKTSKIFEPFYTSMRSKKSLGLGLCIISNLINHNLQGRIRLIDSPIGVRFEIILPNYIDLSS</sequence>
<evidence type="ECO:0000313" key="5">
    <source>
        <dbReference type="Proteomes" id="UP000197068"/>
    </source>
</evidence>
<dbReference type="InterPro" id="IPR003594">
    <property type="entry name" value="HATPase_dom"/>
</dbReference>
<reference evidence="4 5" key="1">
    <citation type="submission" date="2017-06" db="EMBL/GenBank/DDBJ databases">
        <title>Whole Genome Sequences of Colwellia marinimaniae MTCD1.</title>
        <authorList>
            <person name="Kusumoto H."/>
            <person name="Inoue M."/>
            <person name="Tanikawa K."/>
            <person name="Maeji H."/>
            <person name="Cameron J.H."/>
            <person name="Bartlett D.H."/>
        </authorList>
    </citation>
    <scope>NUCLEOTIDE SEQUENCE [LARGE SCALE GENOMIC DNA]</scope>
    <source>
        <strain evidence="4 5">MTCD1</strain>
    </source>
</reference>
<evidence type="ECO:0000313" key="4">
    <source>
        <dbReference type="EMBL" id="GAW97693.1"/>
    </source>
</evidence>
<proteinExistence type="predicted"/>
<dbReference type="PANTHER" id="PTHR43065:SF42">
    <property type="entry name" value="TWO-COMPONENT SENSOR PPRA"/>
    <property type="match status" value="1"/>
</dbReference>
<dbReference type="PANTHER" id="PTHR43065">
    <property type="entry name" value="SENSOR HISTIDINE KINASE"/>
    <property type="match status" value="1"/>
</dbReference>
<accession>A0ABQ0MZC5</accession>
<dbReference type="EC" id="2.7.13.3" evidence="2"/>
<dbReference type="EMBL" id="BDQM01000041">
    <property type="protein sequence ID" value="GAW97693.1"/>
    <property type="molecule type" value="Genomic_DNA"/>
</dbReference>
<dbReference type="Gene3D" id="3.30.450.40">
    <property type="match status" value="1"/>
</dbReference>
<dbReference type="GO" id="GO:0016301">
    <property type="term" value="F:kinase activity"/>
    <property type="evidence" value="ECO:0007669"/>
    <property type="project" value="UniProtKB-KW"/>
</dbReference>
<dbReference type="Gene3D" id="3.30.565.10">
    <property type="entry name" value="Histidine kinase-like ATPase, C-terminal domain"/>
    <property type="match status" value="1"/>
</dbReference>
<dbReference type="Pfam" id="PF13185">
    <property type="entry name" value="GAF_2"/>
    <property type="match status" value="1"/>
</dbReference>
<name>A0ABQ0MZC5_9GAMM</name>
<protein>
    <recommendedName>
        <fullName evidence="2">histidine kinase</fullName>
        <ecNumber evidence="2">2.7.13.3</ecNumber>
    </recommendedName>
</protein>
<dbReference type="InterPro" id="IPR005467">
    <property type="entry name" value="His_kinase_dom"/>
</dbReference>
<dbReference type="SMART" id="SM00387">
    <property type="entry name" value="HATPase_c"/>
    <property type="match status" value="1"/>
</dbReference>
<comment type="catalytic activity">
    <reaction evidence="1">
        <text>ATP + protein L-histidine = ADP + protein N-phospho-L-histidine.</text>
        <dbReference type="EC" id="2.7.13.3"/>
    </reaction>
</comment>
<dbReference type="SUPFAM" id="SSF55781">
    <property type="entry name" value="GAF domain-like"/>
    <property type="match status" value="1"/>
</dbReference>
<keyword evidence="4" id="KW-0808">Transferase</keyword>
<dbReference type="Proteomes" id="UP000197068">
    <property type="component" value="Unassembled WGS sequence"/>
</dbReference>
<organism evidence="4 5">
    <name type="scientific">Colwellia marinimaniae</name>
    <dbReference type="NCBI Taxonomy" id="1513592"/>
    <lineage>
        <taxon>Bacteria</taxon>
        <taxon>Pseudomonadati</taxon>
        <taxon>Pseudomonadota</taxon>
        <taxon>Gammaproteobacteria</taxon>
        <taxon>Alteromonadales</taxon>
        <taxon>Colwelliaceae</taxon>
        <taxon>Colwellia</taxon>
    </lineage>
</organism>
<dbReference type="InterPro" id="IPR029016">
    <property type="entry name" value="GAF-like_dom_sf"/>
</dbReference>
<dbReference type="InterPro" id="IPR036890">
    <property type="entry name" value="HATPase_C_sf"/>
</dbReference>